<name>A0A6J5V5K5_PRUAR</name>
<evidence type="ECO:0000313" key="3">
    <source>
        <dbReference type="Proteomes" id="UP000507222"/>
    </source>
</evidence>
<sequence length="83" mass="9014">MEPGLLSRAQRVLECSERLLMTILEDLQKRKSALGPSFHFSGKSGEDHPSLILWSGDGSHVTKSSSSHGCEDWIADGGCNTLD</sequence>
<dbReference type="EMBL" id="CAEKDK010000006">
    <property type="protein sequence ID" value="CAB4283483.1"/>
    <property type="molecule type" value="Genomic_DNA"/>
</dbReference>
<dbReference type="Proteomes" id="UP000507222">
    <property type="component" value="Unassembled WGS sequence"/>
</dbReference>
<reference evidence="2 3" key="1">
    <citation type="submission" date="2020-05" db="EMBL/GenBank/DDBJ databases">
        <authorList>
            <person name="Campoy J."/>
            <person name="Schneeberger K."/>
            <person name="Spophaly S."/>
        </authorList>
    </citation>
    <scope>NUCLEOTIDE SEQUENCE [LARGE SCALE GENOMIC DNA]</scope>
    <source>
        <strain evidence="2">PruArmRojPasFocal</strain>
    </source>
</reference>
<dbReference type="AlphaFoldDB" id="A0A6J5V5K5"/>
<proteinExistence type="predicted"/>
<evidence type="ECO:0000313" key="2">
    <source>
        <dbReference type="EMBL" id="CAB4283483.1"/>
    </source>
</evidence>
<accession>A0A6J5V5K5</accession>
<protein>
    <submittedName>
        <fullName evidence="2">Uncharacterized protein</fullName>
    </submittedName>
</protein>
<evidence type="ECO:0000256" key="1">
    <source>
        <dbReference type="SAM" id="MobiDB-lite"/>
    </source>
</evidence>
<feature type="region of interest" description="Disordered" evidence="1">
    <location>
        <begin position="63"/>
        <end position="83"/>
    </location>
</feature>
<organism evidence="2 3">
    <name type="scientific">Prunus armeniaca</name>
    <name type="common">Apricot</name>
    <name type="synonym">Armeniaca vulgaris</name>
    <dbReference type="NCBI Taxonomy" id="36596"/>
    <lineage>
        <taxon>Eukaryota</taxon>
        <taxon>Viridiplantae</taxon>
        <taxon>Streptophyta</taxon>
        <taxon>Embryophyta</taxon>
        <taxon>Tracheophyta</taxon>
        <taxon>Spermatophyta</taxon>
        <taxon>Magnoliopsida</taxon>
        <taxon>eudicotyledons</taxon>
        <taxon>Gunneridae</taxon>
        <taxon>Pentapetalae</taxon>
        <taxon>rosids</taxon>
        <taxon>fabids</taxon>
        <taxon>Rosales</taxon>
        <taxon>Rosaceae</taxon>
        <taxon>Amygdaloideae</taxon>
        <taxon>Amygdaleae</taxon>
        <taxon>Prunus</taxon>
    </lineage>
</organism>
<gene>
    <name evidence="2" type="ORF">CURHAP_LOCUS38072</name>
</gene>